<reference evidence="1" key="2">
    <citation type="journal article" date="2022" name="New Phytol.">
        <title>Evolutionary transition to the ectomycorrhizal habit in the genomes of a hyperdiverse lineage of mushroom-forming fungi.</title>
        <authorList>
            <person name="Looney B."/>
            <person name="Miyauchi S."/>
            <person name="Morin E."/>
            <person name="Drula E."/>
            <person name="Courty P.E."/>
            <person name="Kohler A."/>
            <person name="Kuo A."/>
            <person name="LaButti K."/>
            <person name="Pangilinan J."/>
            <person name="Lipzen A."/>
            <person name="Riley R."/>
            <person name="Andreopoulos W."/>
            <person name="He G."/>
            <person name="Johnson J."/>
            <person name="Nolan M."/>
            <person name="Tritt A."/>
            <person name="Barry K.W."/>
            <person name="Grigoriev I.V."/>
            <person name="Nagy L.G."/>
            <person name="Hibbett D."/>
            <person name="Henrissat B."/>
            <person name="Matheny P.B."/>
            <person name="Labbe J."/>
            <person name="Martin F.M."/>
        </authorList>
    </citation>
    <scope>NUCLEOTIDE SEQUENCE</scope>
    <source>
        <strain evidence="1">EC-137</strain>
    </source>
</reference>
<protein>
    <submittedName>
        <fullName evidence="1">Uncharacterized protein</fullName>
    </submittedName>
</protein>
<dbReference type="Proteomes" id="UP000814128">
    <property type="component" value="Unassembled WGS sequence"/>
</dbReference>
<accession>A0ACB8QV82</accession>
<reference evidence="1" key="1">
    <citation type="submission" date="2021-02" db="EMBL/GenBank/DDBJ databases">
        <authorList>
            <consortium name="DOE Joint Genome Institute"/>
            <person name="Ahrendt S."/>
            <person name="Looney B.P."/>
            <person name="Miyauchi S."/>
            <person name="Morin E."/>
            <person name="Drula E."/>
            <person name="Courty P.E."/>
            <person name="Chicoki N."/>
            <person name="Fauchery L."/>
            <person name="Kohler A."/>
            <person name="Kuo A."/>
            <person name="Labutti K."/>
            <person name="Pangilinan J."/>
            <person name="Lipzen A."/>
            <person name="Riley R."/>
            <person name="Andreopoulos W."/>
            <person name="He G."/>
            <person name="Johnson J."/>
            <person name="Barry K.W."/>
            <person name="Grigoriev I.V."/>
            <person name="Nagy L."/>
            <person name="Hibbett D."/>
            <person name="Henrissat B."/>
            <person name="Matheny P.B."/>
            <person name="Labbe J."/>
            <person name="Martin F."/>
        </authorList>
    </citation>
    <scope>NUCLEOTIDE SEQUENCE</scope>
    <source>
        <strain evidence="1">EC-137</strain>
    </source>
</reference>
<name>A0ACB8QV82_9AGAM</name>
<dbReference type="EMBL" id="MU273482">
    <property type="protein sequence ID" value="KAI0035592.1"/>
    <property type="molecule type" value="Genomic_DNA"/>
</dbReference>
<evidence type="ECO:0000313" key="2">
    <source>
        <dbReference type="Proteomes" id="UP000814128"/>
    </source>
</evidence>
<proteinExistence type="predicted"/>
<gene>
    <name evidence="1" type="ORF">K488DRAFT_43016</name>
</gene>
<keyword evidence="2" id="KW-1185">Reference proteome</keyword>
<comment type="caution">
    <text evidence="1">The sequence shown here is derived from an EMBL/GenBank/DDBJ whole genome shotgun (WGS) entry which is preliminary data.</text>
</comment>
<sequence>MPPRAQPGGKSITPTAQKPLNAFKKRTGPLKKELTAAERSKKLYATLCKQIDGGHFANAVKTCDKLLALDAQDGDALQTKLFLLLQTDQYILALTMLDSREGFDGKFERAYSLYRLQRETEAERVLGGLKAAGQGDRGIQHFEAQLSYRQGDYQTAFDIYNQLLDTSELQSEEHSDISTNLQAAQKHLDFINTDYLRSLGALDNSLTSTLELVPPPSQPGVPAAVVPVASTPAALREETKKPVRMRRVPKGVVPGVTPPPDPERWLKKTERSTYQAPRGKKKGGGATQGIIENASNIPVSQSKGGKGKKKK</sequence>
<evidence type="ECO:0000313" key="1">
    <source>
        <dbReference type="EMBL" id="KAI0035592.1"/>
    </source>
</evidence>
<organism evidence="1 2">
    <name type="scientific">Vararia minispora EC-137</name>
    <dbReference type="NCBI Taxonomy" id="1314806"/>
    <lineage>
        <taxon>Eukaryota</taxon>
        <taxon>Fungi</taxon>
        <taxon>Dikarya</taxon>
        <taxon>Basidiomycota</taxon>
        <taxon>Agaricomycotina</taxon>
        <taxon>Agaricomycetes</taxon>
        <taxon>Russulales</taxon>
        <taxon>Lachnocladiaceae</taxon>
        <taxon>Vararia</taxon>
    </lineage>
</organism>